<evidence type="ECO:0000313" key="3">
    <source>
        <dbReference type="Proteomes" id="UP000308632"/>
    </source>
</evidence>
<feature type="compositionally biased region" description="Basic and acidic residues" evidence="1">
    <location>
        <begin position="1"/>
        <end position="21"/>
    </location>
</feature>
<evidence type="ECO:0000313" key="2">
    <source>
        <dbReference type="EMBL" id="TKS96025.1"/>
    </source>
</evidence>
<feature type="compositionally biased region" description="Basic and acidic residues" evidence="1">
    <location>
        <begin position="58"/>
        <end position="74"/>
    </location>
</feature>
<accession>A0A4U5W7B6</accession>
<dbReference type="RefSeq" id="WP_137304436.1">
    <property type="nucleotide sequence ID" value="NZ_BMVD01000019.1"/>
</dbReference>
<proteinExistence type="predicted"/>
<name>A0A4U5W7B6_STRGB</name>
<evidence type="ECO:0000256" key="1">
    <source>
        <dbReference type="SAM" id="MobiDB-lite"/>
    </source>
</evidence>
<comment type="caution">
    <text evidence="2">The sequence shown here is derived from an EMBL/GenBank/DDBJ whole genome shotgun (WGS) entry which is preliminary data.</text>
</comment>
<feature type="compositionally biased region" description="Acidic residues" evidence="1">
    <location>
        <begin position="28"/>
        <end position="38"/>
    </location>
</feature>
<feature type="compositionally biased region" description="Basic residues" evidence="1">
    <location>
        <begin position="45"/>
        <end position="57"/>
    </location>
</feature>
<protein>
    <submittedName>
        <fullName evidence="2">Uncharacterized protein</fullName>
    </submittedName>
</protein>
<organism evidence="2 3">
    <name type="scientific">Streptomyces galbus</name>
    <dbReference type="NCBI Taxonomy" id="33898"/>
    <lineage>
        <taxon>Bacteria</taxon>
        <taxon>Bacillati</taxon>
        <taxon>Actinomycetota</taxon>
        <taxon>Actinomycetes</taxon>
        <taxon>Kitasatosporales</taxon>
        <taxon>Streptomycetaceae</taxon>
        <taxon>Streptomyces</taxon>
    </lineage>
</organism>
<reference evidence="2 3" key="1">
    <citation type="submission" date="2019-04" db="EMBL/GenBank/DDBJ databases">
        <title>Streptomyces lasaliensis sp.nov., an Actinomycete isolated from soil which produces the polyether antibiotic lasalocid.</title>
        <authorList>
            <person name="Erwin G."/>
            <person name="Haber C."/>
        </authorList>
    </citation>
    <scope>NUCLEOTIDE SEQUENCE [LARGE SCALE GENOMIC DNA]</scope>
    <source>
        <strain evidence="2 3">DSM 40089</strain>
    </source>
</reference>
<feature type="region of interest" description="Disordered" evidence="1">
    <location>
        <begin position="1"/>
        <end position="103"/>
    </location>
</feature>
<dbReference type="EMBL" id="SZPR01000043">
    <property type="protein sequence ID" value="TKS96025.1"/>
    <property type="molecule type" value="Genomic_DNA"/>
</dbReference>
<dbReference type="AlphaFoldDB" id="A0A4U5W7B6"/>
<sequence length="115" mass="13279">MNTPNERPDPDDALARARAAREQMAAALEEDQEPDSDEPVGWHPIWKRPRKPKSKTVKKAELRKQRKRLQEAAKRRLAAGNSRRPRSRQSRIGSAAARRDARALSRVRHSNAWLW</sequence>
<gene>
    <name evidence="2" type="ORF">E4U92_34690</name>
</gene>
<dbReference type="Proteomes" id="UP000308632">
    <property type="component" value="Unassembled WGS sequence"/>
</dbReference>